<evidence type="ECO:0000256" key="6">
    <source>
        <dbReference type="ARBA" id="ARBA00023033"/>
    </source>
</evidence>
<accession>A0A7W7D2A5</accession>
<dbReference type="SUPFAM" id="SSF48264">
    <property type="entry name" value="Cytochrome P450"/>
    <property type="match status" value="1"/>
</dbReference>
<keyword evidence="5 7" id="KW-0408">Iron</keyword>
<keyword evidence="6 7" id="KW-0503">Monooxygenase</keyword>
<dbReference type="GO" id="GO:0020037">
    <property type="term" value="F:heme binding"/>
    <property type="evidence" value="ECO:0007669"/>
    <property type="project" value="InterPro"/>
</dbReference>
<dbReference type="GO" id="GO:0005506">
    <property type="term" value="F:iron ion binding"/>
    <property type="evidence" value="ECO:0007669"/>
    <property type="project" value="InterPro"/>
</dbReference>
<dbReference type="PROSITE" id="PS00086">
    <property type="entry name" value="CYTOCHROME_P450"/>
    <property type="match status" value="1"/>
</dbReference>
<dbReference type="CDD" id="cd11031">
    <property type="entry name" value="Cyp158A-like"/>
    <property type="match status" value="1"/>
</dbReference>
<dbReference type="Pfam" id="PF00067">
    <property type="entry name" value="p450"/>
    <property type="match status" value="2"/>
</dbReference>
<dbReference type="GO" id="GO:0004497">
    <property type="term" value="F:monooxygenase activity"/>
    <property type="evidence" value="ECO:0007669"/>
    <property type="project" value="UniProtKB-KW"/>
</dbReference>
<dbReference type="InterPro" id="IPR002397">
    <property type="entry name" value="Cyt_P450_B"/>
</dbReference>
<evidence type="ECO:0000313" key="10">
    <source>
        <dbReference type="Proteomes" id="UP000542210"/>
    </source>
</evidence>
<comment type="similarity">
    <text evidence="1 7">Belongs to the cytochrome P450 family.</text>
</comment>
<dbReference type="InterPro" id="IPR036396">
    <property type="entry name" value="Cyt_P450_sf"/>
</dbReference>
<dbReference type="FunFam" id="1.10.630.10:FF:000018">
    <property type="entry name" value="Cytochrome P450 monooxygenase"/>
    <property type="match status" value="1"/>
</dbReference>
<evidence type="ECO:0000256" key="3">
    <source>
        <dbReference type="ARBA" id="ARBA00022723"/>
    </source>
</evidence>
<dbReference type="EMBL" id="JACHND010000001">
    <property type="protein sequence ID" value="MBB4698674.1"/>
    <property type="molecule type" value="Genomic_DNA"/>
</dbReference>
<keyword evidence="4 7" id="KW-0560">Oxidoreductase</keyword>
<dbReference type="PRINTS" id="PR00385">
    <property type="entry name" value="P450"/>
</dbReference>
<comment type="caution">
    <text evidence="9">The sequence shown here is derived from an EMBL/GenBank/DDBJ whole genome shotgun (WGS) entry which is preliminary data.</text>
</comment>
<dbReference type="RefSeq" id="WP_184875693.1">
    <property type="nucleotide sequence ID" value="NZ_BOOV01000013.1"/>
</dbReference>
<dbReference type="InterPro" id="IPR001128">
    <property type="entry name" value="Cyt_P450"/>
</dbReference>
<sequence>MTGEPDRDETWPDIVPGPLGTPSPELARRRESGPLAPATMPSGDRVPVAVGYDDVRAVLAAPTSSRNLRSPGMPRMVSGTAMDDDPVSLINQDPPEHTRYRRILSGTFTPRRTEPWRPRIAAIARSLLDGLGDGFDLVQAYAMRIPGQVICELLGVPEGHHEQFIRWTAMFLTTSTDTEQARYQGYTDLLAYSAELVARHRREPGDDLVDLLIQARDEEDRLTEAEVVNAVYSLITAGYETTAAMISRGVLRLLLHPAQWAELVAAPALSATAVEEVLRYDGPPANPFMRRMTRDTDIPGGTLPEGAVVLPLMSAANHDPRAFPDPSRLDIHRFDDHSPRAHLAFGHGPHRCLGAALAKVELTEAVRALAVRRPALRLATPPESIPWTDGLVLRPLTLHVTSAG</sequence>
<evidence type="ECO:0000313" key="9">
    <source>
        <dbReference type="EMBL" id="MBB4698674.1"/>
    </source>
</evidence>
<organism evidence="9 10">
    <name type="scientific">Sphaerisporangium siamense</name>
    <dbReference type="NCBI Taxonomy" id="795645"/>
    <lineage>
        <taxon>Bacteria</taxon>
        <taxon>Bacillati</taxon>
        <taxon>Actinomycetota</taxon>
        <taxon>Actinomycetes</taxon>
        <taxon>Streptosporangiales</taxon>
        <taxon>Streptosporangiaceae</taxon>
        <taxon>Sphaerisporangium</taxon>
    </lineage>
</organism>
<keyword evidence="3 7" id="KW-0479">Metal-binding</keyword>
<evidence type="ECO:0000256" key="8">
    <source>
        <dbReference type="SAM" id="MobiDB-lite"/>
    </source>
</evidence>
<evidence type="ECO:0000256" key="7">
    <source>
        <dbReference type="RuleBase" id="RU000461"/>
    </source>
</evidence>
<reference evidence="9 10" key="1">
    <citation type="submission" date="2020-08" db="EMBL/GenBank/DDBJ databases">
        <title>Sequencing the genomes of 1000 actinobacteria strains.</title>
        <authorList>
            <person name="Klenk H.-P."/>
        </authorList>
    </citation>
    <scope>NUCLEOTIDE SEQUENCE [LARGE SCALE GENOMIC DNA]</scope>
    <source>
        <strain evidence="9 10">DSM 45784</strain>
    </source>
</reference>
<dbReference type="InterPro" id="IPR017972">
    <property type="entry name" value="Cyt_P450_CS"/>
</dbReference>
<dbReference type="PANTHER" id="PTHR46696:SF6">
    <property type="entry name" value="P450, PUTATIVE (EUROFUNG)-RELATED"/>
    <property type="match status" value="1"/>
</dbReference>
<evidence type="ECO:0000256" key="2">
    <source>
        <dbReference type="ARBA" id="ARBA00022617"/>
    </source>
</evidence>
<evidence type="ECO:0000256" key="1">
    <source>
        <dbReference type="ARBA" id="ARBA00010617"/>
    </source>
</evidence>
<dbReference type="PANTHER" id="PTHR46696">
    <property type="entry name" value="P450, PUTATIVE (EUROFUNG)-RELATED"/>
    <property type="match status" value="1"/>
</dbReference>
<dbReference type="Gene3D" id="1.10.630.10">
    <property type="entry name" value="Cytochrome P450"/>
    <property type="match status" value="1"/>
</dbReference>
<keyword evidence="10" id="KW-1185">Reference proteome</keyword>
<dbReference type="GO" id="GO:0016705">
    <property type="term" value="F:oxidoreductase activity, acting on paired donors, with incorporation or reduction of molecular oxygen"/>
    <property type="evidence" value="ECO:0007669"/>
    <property type="project" value="InterPro"/>
</dbReference>
<proteinExistence type="inferred from homology"/>
<gene>
    <name evidence="9" type="ORF">BJ982_000218</name>
</gene>
<dbReference type="PRINTS" id="PR00359">
    <property type="entry name" value="BP450"/>
</dbReference>
<evidence type="ECO:0000256" key="4">
    <source>
        <dbReference type="ARBA" id="ARBA00023002"/>
    </source>
</evidence>
<feature type="region of interest" description="Disordered" evidence="8">
    <location>
        <begin position="1"/>
        <end position="42"/>
    </location>
</feature>
<dbReference type="Proteomes" id="UP000542210">
    <property type="component" value="Unassembled WGS sequence"/>
</dbReference>
<name>A0A7W7D2A5_9ACTN</name>
<evidence type="ECO:0000256" key="5">
    <source>
        <dbReference type="ARBA" id="ARBA00023004"/>
    </source>
</evidence>
<dbReference type="AlphaFoldDB" id="A0A7W7D2A5"/>
<feature type="compositionally biased region" description="Basic and acidic residues" evidence="8">
    <location>
        <begin position="1"/>
        <end position="10"/>
    </location>
</feature>
<keyword evidence="2 7" id="KW-0349">Heme</keyword>
<protein>
    <submittedName>
        <fullName evidence="9">Cytochrome P450</fullName>
    </submittedName>
</protein>